<evidence type="ECO:0000259" key="2">
    <source>
        <dbReference type="PROSITE" id="PS51782"/>
    </source>
</evidence>
<feature type="signal peptide" evidence="1">
    <location>
        <begin position="1"/>
        <end position="24"/>
    </location>
</feature>
<dbReference type="Pfam" id="PF01476">
    <property type="entry name" value="LysM"/>
    <property type="match status" value="1"/>
</dbReference>
<dbReference type="InterPro" id="IPR036779">
    <property type="entry name" value="LysM_dom_sf"/>
</dbReference>
<keyword evidence="4" id="KW-1185">Reference proteome</keyword>
<keyword evidence="1" id="KW-0732">Signal</keyword>
<feature type="domain" description="LysM" evidence="2">
    <location>
        <begin position="44"/>
        <end position="92"/>
    </location>
</feature>
<protein>
    <submittedName>
        <fullName evidence="3">LysM domain-containing protein</fullName>
    </submittedName>
</protein>
<dbReference type="SMART" id="SM00257">
    <property type="entry name" value="LysM"/>
    <property type="match status" value="1"/>
</dbReference>
<feature type="chain" id="PRO_5014752390" evidence="1">
    <location>
        <begin position="25"/>
        <end position="348"/>
    </location>
</feature>
<evidence type="ECO:0000256" key="1">
    <source>
        <dbReference type="SAM" id="SignalP"/>
    </source>
</evidence>
<dbReference type="CDD" id="cd00118">
    <property type="entry name" value="LysM"/>
    <property type="match status" value="1"/>
</dbReference>
<dbReference type="AlphaFoldDB" id="A0A2K8L4T3"/>
<dbReference type="InterPro" id="IPR018392">
    <property type="entry name" value="LysM"/>
</dbReference>
<reference evidence="3 4" key="1">
    <citation type="submission" date="2016-12" db="EMBL/GenBank/DDBJ databases">
        <title>Isolation and genomic insights into novel planktonic Zetaproteobacteria from stratified waters of the Chesapeake Bay.</title>
        <authorList>
            <person name="McAllister S.M."/>
            <person name="Kato S."/>
            <person name="Chan C.S."/>
            <person name="Chiu B.K."/>
            <person name="Field E.K."/>
        </authorList>
    </citation>
    <scope>NUCLEOTIDE SEQUENCE [LARGE SCALE GENOMIC DNA]</scope>
    <source>
        <strain evidence="3 4">CP-5</strain>
    </source>
</reference>
<dbReference type="PANTHER" id="PTHR34700">
    <property type="entry name" value="POTASSIUM BINDING PROTEIN KBP"/>
    <property type="match status" value="1"/>
</dbReference>
<gene>
    <name evidence="3" type="ORF">Ga0123461_2452</name>
</gene>
<dbReference type="KEGG" id="maes:Ga0123461_2452"/>
<dbReference type="EMBL" id="CP018799">
    <property type="protein sequence ID" value="ATX80851.1"/>
    <property type="molecule type" value="Genomic_DNA"/>
</dbReference>
<dbReference type="Gene3D" id="3.10.350.10">
    <property type="entry name" value="LysM domain"/>
    <property type="match status" value="1"/>
</dbReference>
<accession>A0A2K8L4T3</accession>
<dbReference type="InterPro" id="IPR052196">
    <property type="entry name" value="Bact_Kbp"/>
</dbReference>
<sequence length="348" mass="38586">MKFSPIVLIIAVFGLFAVAPVAMADELDTKGVVSANDVKPNLPQPYVVKKGDTLWDIADYFFKDPWTWLKIWERNLYITNPDLIYPGNKIWFDGGRAGGLRVIKLKPEVVFKPVERLEGPVDSSIIMTALMRQDFIQADQVEGVGHILDSQDERLNYGPHDRVYLRLNQPAKAGDLFDVFRTTSTMVDPISGDDVGVLVEHRGQVRVVSEEDGIYRGVVEKAFAEISRSDRLKPARDPDLKIVPQAAELPVRGSVMYIRDDGRVAGQHQVLGISLGMKDRIKPGTVMSIYQSGRVIHDQVTGEDVRLPKEKVGELIVLVPQEQASLALITKSTAPVHIGDAVLSNGQQ</sequence>
<dbReference type="PROSITE" id="PS51782">
    <property type="entry name" value="LYSM"/>
    <property type="match status" value="1"/>
</dbReference>
<organism evidence="3 4">
    <name type="scientific">Mariprofundus aestuarium</name>
    <dbReference type="NCBI Taxonomy" id="1921086"/>
    <lineage>
        <taxon>Bacteria</taxon>
        <taxon>Pseudomonadati</taxon>
        <taxon>Pseudomonadota</taxon>
        <taxon>Candidatius Mariprofundia</taxon>
        <taxon>Mariprofundales</taxon>
        <taxon>Mariprofundaceae</taxon>
        <taxon>Mariprofundus</taxon>
    </lineage>
</organism>
<proteinExistence type="predicted"/>
<evidence type="ECO:0000313" key="3">
    <source>
        <dbReference type="EMBL" id="ATX80851.1"/>
    </source>
</evidence>
<dbReference type="SUPFAM" id="SSF54106">
    <property type="entry name" value="LysM domain"/>
    <property type="match status" value="1"/>
</dbReference>
<evidence type="ECO:0000313" key="4">
    <source>
        <dbReference type="Proteomes" id="UP000231701"/>
    </source>
</evidence>
<name>A0A2K8L4T3_MARES</name>
<dbReference type="OrthoDB" id="5289978at2"/>
<dbReference type="RefSeq" id="WP_100278567.1">
    <property type="nucleotide sequence ID" value="NZ_CP018799.1"/>
</dbReference>
<dbReference type="Proteomes" id="UP000231701">
    <property type="component" value="Chromosome"/>
</dbReference>
<dbReference type="PANTHER" id="PTHR34700:SF4">
    <property type="entry name" value="PHAGE-LIKE ELEMENT PBSX PROTEIN XKDP"/>
    <property type="match status" value="1"/>
</dbReference>